<dbReference type="PROSITE" id="PS50005">
    <property type="entry name" value="TPR"/>
    <property type="match status" value="1"/>
</dbReference>
<name>A0A3B1C117_9ZZZZ</name>
<dbReference type="PANTHER" id="PTHR45586">
    <property type="entry name" value="TPR REPEAT-CONTAINING PROTEIN PA4667"/>
    <property type="match status" value="1"/>
</dbReference>
<dbReference type="InterPro" id="IPR019734">
    <property type="entry name" value="TPR_rpt"/>
</dbReference>
<accession>A0A3B1C117</accession>
<evidence type="ECO:0000313" key="3">
    <source>
        <dbReference type="EMBL" id="VAX17468.1"/>
    </source>
</evidence>
<dbReference type="Pfam" id="PF00515">
    <property type="entry name" value="TPR_1"/>
    <property type="match status" value="1"/>
</dbReference>
<proteinExistence type="predicted"/>
<dbReference type="EMBL" id="UOGB01000087">
    <property type="protein sequence ID" value="VAX17468.1"/>
    <property type="molecule type" value="Genomic_DNA"/>
</dbReference>
<sequence length="219" mass="25055">MRRIYFLILTLLWVNFLTVSVTHADTATALFQKAAQLDKDGFLDEAAQTLEQVLKAQPEKNLATLTKLRLLSTYIKLAETFKAVEMGEALVLSQPDLFDAHFHLGNAQSKLKKFPEAIRAYKKTTELRPDEGLGYIALALAYFGDRNPDAAVEQLKTAKKIFRKKKNISWYRDSRIMVQQIRGFAPYPPNFADLWLTNNLDLVRNTYEKNVFIPGDIKK</sequence>
<dbReference type="Gene3D" id="1.25.40.10">
    <property type="entry name" value="Tetratricopeptide repeat domain"/>
    <property type="match status" value="1"/>
</dbReference>
<dbReference type="AlphaFoldDB" id="A0A3B1C117"/>
<evidence type="ECO:0000256" key="2">
    <source>
        <dbReference type="ARBA" id="ARBA00022803"/>
    </source>
</evidence>
<dbReference type="InterPro" id="IPR011990">
    <property type="entry name" value="TPR-like_helical_dom_sf"/>
</dbReference>
<organism evidence="3">
    <name type="scientific">hydrothermal vent metagenome</name>
    <dbReference type="NCBI Taxonomy" id="652676"/>
    <lineage>
        <taxon>unclassified sequences</taxon>
        <taxon>metagenomes</taxon>
        <taxon>ecological metagenomes</taxon>
    </lineage>
</organism>
<dbReference type="SUPFAM" id="SSF48452">
    <property type="entry name" value="TPR-like"/>
    <property type="match status" value="1"/>
</dbReference>
<keyword evidence="1" id="KW-0677">Repeat</keyword>
<evidence type="ECO:0000256" key="1">
    <source>
        <dbReference type="ARBA" id="ARBA00022737"/>
    </source>
</evidence>
<reference evidence="3" key="1">
    <citation type="submission" date="2018-06" db="EMBL/GenBank/DDBJ databases">
        <authorList>
            <person name="Zhirakovskaya E."/>
        </authorList>
    </citation>
    <scope>NUCLEOTIDE SEQUENCE</scope>
</reference>
<protein>
    <submittedName>
        <fullName evidence="3">Uncharacterized protein</fullName>
    </submittedName>
</protein>
<dbReference type="InterPro" id="IPR051012">
    <property type="entry name" value="CellSynth/LPSAsmb/PSIAsmb"/>
</dbReference>
<gene>
    <name evidence="3" type="ORF">MNBD_NITROSPINAE03-965</name>
</gene>
<keyword evidence="2" id="KW-0802">TPR repeat</keyword>
<dbReference type="PANTHER" id="PTHR45586:SF1">
    <property type="entry name" value="LIPOPOLYSACCHARIDE ASSEMBLY PROTEIN B"/>
    <property type="match status" value="1"/>
</dbReference>
<dbReference type="SMART" id="SM00028">
    <property type="entry name" value="TPR"/>
    <property type="match status" value="3"/>
</dbReference>